<feature type="transmembrane region" description="Helical" evidence="1">
    <location>
        <begin position="189"/>
        <end position="215"/>
    </location>
</feature>
<feature type="transmembrane region" description="Helical" evidence="1">
    <location>
        <begin position="284"/>
        <end position="305"/>
    </location>
</feature>
<protein>
    <submittedName>
        <fullName evidence="2">Uncharacterized protein</fullName>
    </submittedName>
</protein>
<dbReference type="RefSeq" id="WP_169324070.1">
    <property type="nucleotide sequence ID" value="NZ_JABCJJ010000006.1"/>
</dbReference>
<feature type="transmembrane region" description="Helical" evidence="1">
    <location>
        <begin position="311"/>
        <end position="337"/>
    </location>
</feature>
<keyword evidence="1" id="KW-1133">Transmembrane helix</keyword>
<keyword evidence="1" id="KW-0472">Membrane</keyword>
<keyword evidence="3" id="KW-1185">Reference proteome</keyword>
<dbReference type="AlphaFoldDB" id="A0A7Y0LWU5"/>
<reference evidence="2 3" key="1">
    <citation type="submission" date="2020-04" db="EMBL/GenBank/DDBJ databases">
        <title>Sequencing and Assembly of C. fimi.</title>
        <authorList>
            <person name="Ramsey A.R."/>
        </authorList>
    </citation>
    <scope>NUCLEOTIDE SEQUENCE [LARGE SCALE GENOMIC DNA]</scope>
    <source>
        <strain evidence="2 3">SB</strain>
    </source>
</reference>
<proteinExistence type="predicted"/>
<accession>A0A7Y0LWU5</accession>
<keyword evidence="1" id="KW-0812">Transmembrane</keyword>
<evidence type="ECO:0000313" key="2">
    <source>
        <dbReference type="EMBL" id="NMR19692.1"/>
    </source>
</evidence>
<dbReference type="Proteomes" id="UP000562124">
    <property type="component" value="Unassembled WGS sequence"/>
</dbReference>
<organism evidence="2 3">
    <name type="scientific">Cellulomonas fimi</name>
    <dbReference type="NCBI Taxonomy" id="1708"/>
    <lineage>
        <taxon>Bacteria</taxon>
        <taxon>Bacillati</taxon>
        <taxon>Actinomycetota</taxon>
        <taxon>Actinomycetes</taxon>
        <taxon>Micrococcales</taxon>
        <taxon>Cellulomonadaceae</taxon>
        <taxon>Cellulomonas</taxon>
    </lineage>
</organism>
<feature type="transmembrane region" description="Helical" evidence="1">
    <location>
        <begin position="242"/>
        <end position="263"/>
    </location>
</feature>
<feature type="transmembrane region" description="Helical" evidence="1">
    <location>
        <begin position="128"/>
        <end position="147"/>
    </location>
</feature>
<sequence>MAARGVDPRFARSVALWMRAYPRRWRTARGAELVEVLVDLAPRDATRLARREVLGLVRGGWATRWREHPPVGPWVLYRFFDRRLPQPYRPWAYDDIQGAVYPVRQYLTTQWWMVPFFTVVNGWPPPRWFLAFFVALLLGSLVIGSGYRRGQALLKHAQLRHGEPLVPGALVQVYAPRQRVDARTGLPGAVGLLLALGLLTFTAVAAAPKIILLVWEPVPSPAPPGYVGGIQSLVGPVGDDRVVWLTVLAVALAVGMVGAVVGHRRLRRLLPLGVDQVHRELRPLGVRGVLRLAYWVAVGATVAWLEISGRLVLWLSVPIGVGVAVLLPTFLLATAVVRGLPDGGTSIALADVWWIASRGRTPEPDRPAVELCPYPGFVPNPLPNLSEPPLIGL</sequence>
<comment type="caution">
    <text evidence="2">The sequence shown here is derived from an EMBL/GenBank/DDBJ whole genome shotgun (WGS) entry which is preliminary data.</text>
</comment>
<dbReference type="EMBL" id="JABCJJ010000006">
    <property type="protein sequence ID" value="NMR19692.1"/>
    <property type="molecule type" value="Genomic_DNA"/>
</dbReference>
<evidence type="ECO:0000313" key="3">
    <source>
        <dbReference type="Proteomes" id="UP000562124"/>
    </source>
</evidence>
<gene>
    <name evidence="2" type="ORF">HIR71_05545</name>
</gene>
<evidence type="ECO:0000256" key="1">
    <source>
        <dbReference type="SAM" id="Phobius"/>
    </source>
</evidence>
<name>A0A7Y0LWU5_CELFI</name>